<name>A0AAT9G7I7_9RICK</name>
<dbReference type="AlphaFoldDB" id="A0AAT9G7I7"/>
<sequence>MAKSTLQNKLTSEHHHRWGEYYYALAADMEDQDAPQSKIDASWKMAAMEFWFALTLGSEKAPLSLFKCFRQGVGVEKDPYMRDLMYGAALQLTPQDCADKVKPENKPIIAKSMQPKIDALVKLVKKTHSQLPAEGVDLKVFNEQITKFNHAIKLPSGKPIQSCFIEKSAKATSKEKDLKSKALELTKNLSNQNKPITTTMNHVPRKANKSSSRIGCIIS</sequence>
<reference evidence="1" key="1">
    <citation type="submission" date="2024-01" db="EMBL/GenBank/DDBJ databases">
        <title>Sequencing the genomes of a sandfly, Sergentomyia squamirostris, and its two endosymbionts.</title>
        <authorList>
            <person name="Itokawa K."/>
            <person name="Sanjoba C."/>
        </authorList>
    </citation>
    <scope>NUCLEOTIDE SEQUENCE</scope>
    <source>
        <strain evidence="1">RiSSQ</strain>
    </source>
</reference>
<accession>A0AAT9G7I7</accession>
<protein>
    <submittedName>
        <fullName evidence="1">Uncharacterized protein</fullName>
    </submittedName>
</protein>
<evidence type="ECO:0000313" key="1">
    <source>
        <dbReference type="EMBL" id="BFD45760.1"/>
    </source>
</evidence>
<organism evidence="1">
    <name type="scientific">Candidatus Tisiphia endosymbiont of Sergentomyia squamirostris</name>
    <dbReference type="NCBI Taxonomy" id="3113639"/>
    <lineage>
        <taxon>Bacteria</taxon>
        <taxon>Pseudomonadati</taxon>
        <taxon>Pseudomonadota</taxon>
        <taxon>Alphaproteobacteria</taxon>
        <taxon>Rickettsiales</taxon>
        <taxon>Rickettsiaceae</taxon>
        <taxon>Rickettsieae</taxon>
        <taxon>Candidatus Tisiphia</taxon>
    </lineage>
</organism>
<dbReference type="EMBL" id="AP029170">
    <property type="protein sequence ID" value="BFD45760.1"/>
    <property type="molecule type" value="Genomic_DNA"/>
</dbReference>
<gene>
    <name evidence="1" type="ORF">DMENIID0002_04060</name>
</gene>
<proteinExistence type="predicted"/>